<dbReference type="InterPro" id="IPR000537">
    <property type="entry name" value="UbiA_prenyltransferase"/>
</dbReference>
<evidence type="ECO:0000256" key="2">
    <source>
        <dbReference type="ARBA" id="ARBA00022475"/>
    </source>
</evidence>
<dbReference type="OrthoDB" id="2908954at2"/>
<keyword evidence="5 6" id="KW-0472">Membrane</keyword>
<dbReference type="InterPro" id="IPR050475">
    <property type="entry name" value="Prenyltransferase_related"/>
</dbReference>
<gene>
    <name evidence="7" type="ORF">Pla8534_51850</name>
</gene>
<sequence>MSDTPASPASSSRLLDYLRLFRLPNVFTALADIIMGFLFVQGHQWLNTPGGVATLLCLAAASGLIYTAGMVLNDVFDVEIDAVERPQRPLPSGRIGLGWARFLGYELLIVGAILAGVAGLTSAEPHSLAWRPAVIGLALAGCVLLYDGVLKKFWIAPLAMGGCRFLNVLLGMSVGSAGADAPVWLLYYDLSELLVAAGIGAYIVGVTQFARNEAKENQGSGGLIVGAAIMACGLAMLTAFPLVGNGAQRAVSLNGGWEILMLLLSGLLLRRALWVIWRPSPVRIMGAIKVFIFSLVLLDAAVCLAVGQMPWAIGVCCLLLPMFLLGRWVYST</sequence>
<feature type="transmembrane region" description="Helical" evidence="6">
    <location>
        <begin position="52"/>
        <end position="76"/>
    </location>
</feature>
<keyword evidence="3 6" id="KW-0812">Transmembrane</keyword>
<evidence type="ECO:0000256" key="1">
    <source>
        <dbReference type="ARBA" id="ARBA00004141"/>
    </source>
</evidence>
<dbReference type="GO" id="GO:0016020">
    <property type="term" value="C:membrane"/>
    <property type="evidence" value="ECO:0007669"/>
    <property type="project" value="UniProtKB-SubCell"/>
</dbReference>
<dbReference type="RefSeq" id="WP_145056124.1">
    <property type="nucleotide sequence ID" value="NZ_CP036433.1"/>
</dbReference>
<feature type="transmembrane region" description="Helical" evidence="6">
    <location>
        <begin position="97"/>
        <end position="122"/>
    </location>
</feature>
<protein>
    <submittedName>
        <fullName evidence="7">(S)-2,3-di-O-geranylgeranylglyceryl phosphate synthase</fullName>
    </submittedName>
</protein>
<reference evidence="7 8" key="1">
    <citation type="submission" date="2019-02" db="EMBL/GenBank/DDBJ databases">
        <title>Deep-cultivation of Planctomycetes and their phenomic and genomic characterization uncovers novel biology.</title>
        <authorList>
            <person name="Wiegand S."/>
            <person name="Jogler M."/>
            <person name="Boedeker C."/>
            <person name="Pinto D."/>
            <person name="Vollmers J."/>
            <person name="Rivas-Marin E."/>
            <person name="Kohn T."/>
            <person name="Peeters S.H."/>
            <person name="Heuer A."/>
            <person name="Rast P."/>
            <person name="Oberbeckmann S."/>
            <person name="Bunk B."/>
            <person name="Jeske O."/>
            <person name="Meyerdierks A."/>
            <person name="Storesund J.E."/>
            <person name="Kallscheuer N."/>
            <person name="Luecker S."/>
            <person name="Lage O.M."/>
            <person name="Pohl T."/>
            <person name="Merkel B.J."/>
            <person name="Hornburger P."/>
            <person name="Mueller R.-W."/>
            <person name="Bruemmer F."/>
            <person name="Labrenz M."/>
            <person name="Spormann A.M."/>
            <person name="Op den Camp H."/>
            <person name="Overmann J."/>
            <person name="Amann R."/>
            <person name="Jetten M.S.M."/>
            <person name="Mascher T."/>
            <person name="Medema M.H."/>
            <person name="Devos D.P."/>
            <person name="Kaster A.-K."/>
            <person name="Ovreas L."/>
            <person name="Rohde M."/>
            <person name="Galperin M.Y."/>
            <person name="Jogler C."/>
        </authorList>
    </citation>
    <scope>NUCLEOTIDE SEQUENCE [LARGE SCALE GENOMIC DNA]</scope>
    <source>
        <strain evidence="7 8">Pla85_3_4</strain>
    </source>
</reference>
<keyword evidence="8" id="KW-1185">Reference proteome</keyword>
<dbReference type="KEGG" id="lcre:Pla8534_51850"/>
<evidence type="ECO:0000313" key="8">
    <source>
        <dbReference type="Proteomes" id="UP000317648"/>
    </source>
</evidence>
<dbReference type="EMBL" id="CP036433">
    <property type="protein sequence ID" value="QDU97339.1"/>
    <property type="molecule type" value="Genomic_DNA"/>
</dbReference>
<evidence type="ECO:0000256" key="3">
    <source>
        <dbReference type="ARBA" id="ARBA00022692"/>
    </source>
</evidence>
<feature type="transmembrane region" description="Helical" evidence="6">
    <location>
        <begin position="128"/>
        <end position="146"/>
    </location>
</feature>
<dbReference type="Gene3D" id="1.10.357.140">
    <property type="entry name" value="UbiA prenyltransferase"/>
    <property type="match status" value="1"/>
</dbReference>
<feature type="transmembrane region" description="Helical" evidence="6">
    <location>
        <begin position="166"/>
        <end position="187"/>
    </location>
</feature>
<feature type="transmembrane region" description="Helical" evidence="6">
    <location>
        <begin position="311"/>
        <end position="330"/>
    </location>
</feature>
<feature type="transmembrane region" description="Helical" evidence="6">
    <location>
        <begin position="286"/>
        <end position="305"/>
    </location>
</feature>
<keyword evidence="4 6" id="KW-1133">Transmembrane helix</keyword>
<dbReference type="PANTHER" id="PTHR42723:SF1">
    <property type="entry name" value="CHLOROPHYLL SYNTHASE, CHLOROPLASTIC"/>
    <property type="match status" value="1"/>
</dbReference>
<dbReference type="PANTHER" id="PTHR42723">
    <property type="entry name" value="CHLOROPHYLL SYNTHASE"/>
    <property type="match status" value="1"/>
</dbReference>
<dbReference type="GO" id="GO:0016765">
    <property type="term" value="F:transferase activity, transferring alkyl or aryl (other than methyl) groups"/>
    <property type="evidence" value="ECO:0007669"/>
    <property type="project" value="InterPro"/>
</dbReference>
<evidence type="ECO:0000313" key="7">
    <source>
        <dbReference type="EMBL" id="QDU97339.1"/>
    </source>
</evidence>
<feature type="transmembrane region" description="Helical" evidence="6">
    <location>
        <begin position="193"/>
        <end position="210"/>
    </location>
</feature>
<feature type="transmembrane region" description="Helical" evidence="6">
    <location>
        <begin position="255"/>
        <end position="274"/>
    </location>
</feature>
<dbReference type="AlphaFoldDB" id="A0A518DZS2"/>
<dbReference type="Pfam" id="PF01040">
    <property type="entry name" value="UbiA"/>
    <property type="match status" value="1"/>
</dbReference>
<comment type="subcellular location">
    <subcellularLocation>
        <location evidence="1">Membrane</location>
        <topology evidence="1">Multi-pass membrane protein</topology>
    </subcellularLocation>
</comment>
<evidence type="ECO:0000256" key="5">
    <source>
        <dbReference type="ARBA" id="ARBA00023136"/>
    </source>
</evidence>
<accession>A0A518DZS2</accession>
<keyword evidence="2" id="KW-1003">Cell membrane</keyword>
<evidence type="ECO:0000256" key="6">
    <source>
        <dbReference type="SAM" id="Phobius"/>
    </source>
</evidence>
<proteinExistence type="predicted"/>
<dbReference type="InterPro" id="IPR044878">
    <property type="entry name" value="UbiA_sf"/>
</dbReference>
<name>A0A518DZS2_9BACT</name>
<dbReference type="CDD" id="cd13964">
    <property type="entry name" value="PT_UbiA_1"/>
    <property type="match status" value="1"/>
</dbReference>
<feature type="transmembrane region" description="Helical" evidence="6">
    <location>
        <begin position="222"/>
        <end position="243"/>
    </location>
</feature>
<organism evidence="7 8">
    <name type="scientific">Lignipirellula cremea</name>
    <dbReference type="NCBI Taxonomy" id="2528010"/>
    <lineage>
        <taxon>Bacteria</taxon>
        <taxon>Pseudomonadati</taxon>
        <taxon>Planctomycetota</taxon>
        <taxon>Planctomycetia</taxon>
        <taxon>Pirellulales</taxon>
        <taxon>Pirellulaceae</taxon>
        <taxon>Lignipirellula</taxon>
    </lineage>
</organism>
<feature type="transmembrane region" description="Helical" evidence="6">
    <location>
        <begin position="20"/>
        <end position="40"/>
    </location>
</feature>
<dbReference type="Proteomes" id="UP000317648">
    <property type="component" value="Chromosome"/>
</dbReference>
<evidence type="ECO:0000256" key="4">
    <source>
        <dbReference type="ARBA" id="ARBA00022989"/>
    </source>
</evidence>